<feature type="transmembrane region" description="Helical" evidence="1">
    <location>
        <begin position="122"/>
        <end position="141"/>
    </location>
</feature>
<sequence length="387" mass="44715">MLAACFGLLLRAAFVYPSINESITYLYILHAHSHIALLGWLYMLVYVLFVHFFGIKNDKENRFYVRLFWVTEAAVLGMALTFPFQGYAAASITFSTLHIICSYLFGYHLWKNNRLVNKQIRLLLKTALAFMFISTLGVWFLGPAVGMMGKTSAFYQICIQFFLHFQFNGWFFTAFLTLIFNWFLSSKRIKYFGLFYGLWILSVVLTFGLILAWYLDIAQFYWVNAGGVTLQLLAFAVLSKNFWDVLKKRTEFGHGYIWMLLALCCFVFRILMQMITASEVFAAQTQVVRSWIIGFIHLNMLGILTGLGFWFMIKLQKIRLNFNIKTGAFFLLTAFIATEIILFLQGIKMLTGKVILENDFGLLFLFSIGFPVGILFTLNSLNKKIRL</sequence>
<feature type="transmembrane region" description="Helical" evidence="1">
    <location>
        <begin position="292"/>
        <end position="315"/>
    </location>
</feature>
<feature type="transmembrane region" description="Helical" evidence="1">
    <location>
        <begin position="327"/>
        <end position="348"/>
    </location>
</feature>
<dbReference type="EMBL" id="SOAG01000033">
    <property type="protein sequence ID" value="TDS52070.1"/>
    <property type="molecule type" value="Genomic_DNA"/>
</dbReference>
<comment type="caution">
    <text evidence="2">The sequence shown here is derived from an EMBL/GenBank/DDBJ whole genome shotgun (WGS) entry which is preliminary data.</text>
</comment>
<evidence type="ECO:0000313" key="3">
    <source>
        <dbReference type="Proteomes" id="UP000295215"/>
    </source>
</evidence>
<organism evidence="2 3">
    <name type="scientific">Myroides indicus</name>
    <dbReference type="NCBI Taxonomy" id="1323422"/>
    <lineage>
        <taxon>Bacteria</taxon>
        <taxon>Pseudomonadati</taxon>
        <taxon>Bacteroidota</taxon>
        <taxon>Flavobacteriia</taxon>
        <taxon>Flavobacteriales</taxon>
        <taxon>Flavobacteriaceae</taxon>
        <taxon>Myroides</taxon>
    </lineage>
</organism>
<feature type="transmembrane region" description="Helical" evidence="1">
    <location>
        <begin position="191"/>
        <end position="215"/>
    </location>
</feature>
<feature type="transmembrane region" description="Helical" evidence="1">
    <location>
        <begin position="360"/>
        <end position="381"/>
    </location>
</feature>
<evidence type="ECO:0000256" key="1">
    <source>
        <dbReference type="SAM" id="Phobius"/>
    </source>
</evidence>
<feature type="transmembrane region" description="Helical" evidence="1">
    <location>
        <begin position="255"/>
        <end position="272"/>
    </location>
</feature>
<gene>
    <name evidence="2" type="ORF">C8P70_1334</name>
</gene>
<protein>
    <submittedName>
        <fullName evidence="2">Uncharacterized protein</fullName>
    </submittedName>
</protein>
<evidence type="ECO:0000313" key="2">
    <source>
        <dbReference type="EMBL" id="TDS52070.1"/>
    </source>
</evidence>
<keyword evidence="1" id="KW-0812">Transmembrane</keyword>
<accession>A0A4R7EW14</accession>
<keyword evidence="1" id="KW-0472">Membrane</keyword>
<keyword evidence="3" id="KW-1185">Reference proteome</keyword>
<dbReference type="Proteomes" id="UP000295215">
    <property type="component" value="Unassembled WGS sequence"/>
</dbReference>
<feature type="transmembrane region" description="Helical" evidence="1">
    <location>
        <begin position="88"/>
        <end position="110"/>
    </location>
</feature>
<feature type="transmembrane region" description="Helical" evidence="1">
    <location>
        <begin position="161"/>
        <end position="184"/>
    </location>
</feature>
<name>A0A4R7EW14_9FLAO</name>
<feature type="transmembrane region" description="Helical" evidence="1">
    <location>
        <begin position="63"/>
        <end position="82"/>
    </location>
</feature>
<keyword evidence="1" id="KW-1133">Transmembrane helix</keyword>
<feature type="transmembrane region" description="Helical" evidence="1">
    <location>
        <begin position="25"/>
        <end position="51"/>
    </location>
</feature>
<dbReference type="AlphaFoldDB" id="A0A4R7EW14"/>
<reference evidence="2 3" key="1">
    <citation type="submission" date="2019-03" db="EMBL/GenBank/DDBJ databases">
        <title>Genomic Encyclopedia of Archaeal and Bacterial Type Strains, Phase II (KMG-II): from individual species to whole genera.</title>
        <authorList>
            <person name="Goeker M."/>
        </authorList>
    </citation>
    <scope>NUCLEOTIDE SEQUENCE [LARGE SCALE GENOMIC DNA]</scope>
    <source>
        <strain evidence="2 3">DSM 28213</strain>
    </source>
</reference>
<feature type="transmembrane region" description="Helical" evidence="1">
    <location>
        <begin position="221"/>
        <end position="243"/>
    </location>
</feature>
<proteinExistence type="predicted"/>